<dbReference type="PROSITE" id="PS50889">
    <property type="entry name" value="S4"/>
    <property type="match status" value="1"/>
</dbReference>
<protein>
    <submittedName>
        <fullName evidence="5">16S/23S rRNA (Cytidine-2'-O)-methyltransferase TlyA</fullName>
        <ecNumber evidence="5">2.1.1.226</ecNumber>
    </submittedName>
</protein>
<dbReference type="Pfam" id="PF01728">
    <property type="entry name" value="FtsJ"/>
    <property type="match status" value="1"/>
</dbReference>
<keyword evidence="1 3" id="KW-0694">RNA-binding</keyword>
<dbReference type="GO" id="GO:0008168">
    <property type="term" value="F:methyltransferase activity"/>
    <property type="evidence" value="ECO:0007669"/>
    <property type="project" value="UniProtKB-KW"/>
</dbReference>
<dbReference type="SUPFAM" id="SSF55174">
    <property type="entry name" value="Alpha-L RNA-binding motif"/>
    <property type="match status" value="1"/>
</dbReference>
<dbReference type="InterPro" id="IPR029063">
    <property type="entry name" value="SAM-dependent_MTases_sf"/>
</dbReference>
<dbReference type="EC" id="2.1.1.226" evidence="5"/>
<proteinExistence type="inferred from homology"/>
<dbReference type="OrthoDB" id="9784736at2"/>
<dbReference type="CDD" id="cd00165">
    <property type="entry name" value="S4"/>
    <property type="match status" value="1"/>
</dbReference>
<dbReference type="Proteomes" id="UP000255328">
    <property type="component" value="Unassembled WGS sequence"/>
</dbReference>
<evidence type="ECO:0000256" key="1">
    <source>
        <dbReference type="ARBA" id="ARBA00022884"/>
    </source>
</evidence>
<dbReference type="SUPFAM" id="SSF53335">
    <property type="entry name" value="S-adenosyl-L-methionine-dependent methyltransferases"/>
    <property type="match status" value="1"/>
</dbReference>
<accession>A0A377GV85</accession>
<keyword evidence="5" id="KW-0808">Transferase</keyword>
<dbReference type="PANTHER" id="PTHR32319">
    <property type="entry name" value="BACTERIAL HEMOLYSIN-LIKE PROTEIN"/>
    <property type="match status" value="1"/>
</dbReference>
<dbReference type="AlphaFoldDB" id="A0A377GV85"/>
<gene>
    <name evidence="5" type="primary">tlyA</name>
    <name evidence="5" type="ORF">NCTC10723_00315</name>
</gene>
<dbReference type="InterPro" id="IPR002942">
    <property type="entry name" value="S4_RNA-bd"/>
</dbReference>
<evidence type="ECO:0000259" key="4">
    <source>
        <dbReference type="SMART" id="SM00363"/>
    </source>
</evidence>
<comment type="similarity">
    <text evidence="2">Belongs to the TlyA family.</text>
</comment>
<name>A0A377GV85_9FUSO</name>
<dbReference type="GO" id="GO:0003723">
    <property type="term" value="F:RNA binding"/>
    <property type="evidence" value="ECO:0007669"/>
    <property type="project" value="UniProtKB-KW"/>
</dbReference>
<evidence type="ECO:0000313" key="5">
    <source>
        <dbReference type="EMBL" id="STO30885.1"/>
    </source>
</evidence>
<dbReference type="EMBL" id="UGGU01000003">
    <property type="protein sequence ID" value="STO30885.1"/>
    <property type="molecule type" value="Genomic_DNA"/>
</dbReference>
<dbReference type="Gene3D" id="3.10.290.10">
    <property type="entry name" value="RNA-binding S4 domain"/>
    <property type="match status" value="1"/>
</dbReference>
<dbReference type="PANTHER" id="PTHR32319:SF0">
    <property type="entry name" value="BACTERIAL HEMOLYSIN-LIKE PROTEIN"/>
    <property type="match status" value="1"/>
</dbReference>
<keyword evidence="6" id="KW-1185">Reference proteome</keyword>
<evidence type="ECO:0000256" key="2">
    <source>
        <dbReference type="ARBA" id="ARBA00029460"/>
    </source>
</evidence>
<dbReference type="SMART" id="SM00363">
    <property type="entry name" value="S4"/>
    <property type="match status" value="1"/>
</dbReference>
<reference evidence="5 6" key="1">
    <citation type="submission" date="2018-06" db="EMBL/GenBank/DDBJ databases">
        <authorList>
            <consortium name="Pathogen Informatics"/>
            <person name="Doyle S."/>
        </authorList>
    </citation>
    <scope>NUCLEOTIDE SEQUENCE [LARGE SCALE GENOMIC DNA]</scope>
    <source>
        <strain evidence="5 6">NCTC10723</strain>
    </source>
</reference>
<evidence type="ECO:0000313" key="6">
    <source>
        <dbReference type="Proteomes" id="UP000255328"/>
    </source>
</evidence>
<dbReference type="PIRSF" id="PIRSF005578">
    <property type="entry name" value="TlyA"/>
    <property type="match status" value="1"/>
</dbReference>
<evidence type="ECO:0000256" key="3">
    <source>
        <dbReference type="PROSITE-ProRule" id="PRU00182"/>
    </source>
</evidence>
<organism evidence="5 6">
    <name type="scientific">Fusobacterium necrogenes</name>
    <dbReference type="NCBI Taxonomy" id="858"/>
    <lineage>
        <taxon>Bacteria</taxon>
        <taxon>Fusobacteriati</taxon>
        <taxon>Fusobacteriota</taxon>
        <taxon>Fusobacteriia</taxon>
        <taxon>Fusobacteriales</taxon>
        <taxon>Fusobacteriaceae</taxon>
        <taxon>Fusobacterium</taxon>
    </lineage>
</organism>
<dbReference type="InterPro" id="IPR002877">
    <property type="entry name" value="RNA_MeTrfase_FtsJ_dom"/>
</dbReference>
<dbReference type="InterPro" id="IPR047048">
    <property type="entry name" value="TlyA"/>
</dbReference>
<dbReference type="Pfam" id="PF01479">
    <property type="entry name" value="S4"/>
    <property type="match status" value="1"/>
</dbReference>
<dbReference type="GO" id="GO:0032259">
    <property type="term" value="P:methylation"/>
    <property type="evidence" value="ECO:0007669"/>
    <property type="project" value="UniProtKB-KW"/>
</dbReference>
<dbReference type="InterPro" id="IPR004538">
    <property type="entry name" value="Hemolysin_A/TlyA"/>
</dbReference>
<keyword evidence="5" id="KW-0489">Methyltransferase</keyword>
<dbReference type="RefSeq" id="WP_115268698.1">
    <property type="nucleotide sequence ID" value="NZ_CASFEE010000017.1"/>
</dbReference>
<dbReference type="InterPro" id="IPR036986">
    <property type="entry name" value="S4_RNA-bd_sf"/>
</dbReference>
<feature type="domain" description="RNA-binding S4" evidence="4">
    <location>
        <begin position="3"/>
        <end position="70"/>
    </location>
</feature>
<dbReference type="Gene3D" id="3.40.50.150">
    <property type="entry name" value="Vaccinia Virus protein VP39"/>
    <property type="match status" value="1"/>
</dbReference>
<sequence length="269" mass="30446">MKERLDVLLVKRGFFPDKEKAQRAIMAGLVMVNEKKLDKSGTLIKLDKEPNIRVRGESLKYVSRGGFKLEKAISIFELNFKGKKVLDVGASTGGFTDCALQNGAEFVYSVDVGTNQLDWRLRNNPRVKSLENMHIRDLTLNDIDGNLVDYIVMDVSFISIKKIIRDLVKFFKAETKLMALIKPQFEVEKGHITKGGIVKDRARHIEVIKDIIEYGRKEGLYLEGLDFSPITGTKGNVEYISLFGRNFFREVNIDVEEIVERGKSLGGTV</sequence>
<dbReference type="NCBIfam" id="TIGR00478">
    <property type="entry name" value="tly"/>
    <property type="match status" value="1"/>
</dbReference>